<dbReference type="EMBL" id="JAACJO010000012">
    <property type="protein sequence ID" value="KAF5351738.1"/>
    <property type="molecule type" value="Genomic_DNA"/>
</dbReference>
<feature type="region of interest" description="Disordered" evidence="1">
    <location>
        <begin position="252"/>
        <end position="276"/>
    </location>
</feature>
<gene>
    <name evidence="2" type="ORF">D9756_007679</name>
</gene>
<feature type="compositionally biased region" description="Low complexity" evidence="1">
    <location>
        <begin position="390"/>
        <end position="399"/>
    </location>
</feature>
<feature type="region of interest" description="Disordered" evidence="1">
    <location>
        <begin position="373"/>
        <end position="420"/>
    </location>
</feature>
<proteinExistence type="predicted"/>
<feature type="compositionally biased region" description="Polar residues" evidence="1">
    <location>
        <begin position="304"/>
        <end position="330"/>
    </location>
</feature>
<protein>
    <submittedName>
        <fullName evidence="2">Uncharacterized protein</fullName>
    </submittedName>
</protein>
<feature type="compositionally biased region" description="Basic residues" evidence="1">
    <location>
        <begin position="400"/>
        <end position="413"/>
    </location>
</feature>
<feature type="region of interest" description="Disordered" evidence="1">
    <location>
        <begin position="289"/>
        <end position="336"/>
    </location>
</feature>
<dbReference type="AlphaFoldDB" id="A0A8H5D200"/>
<accession>A0A8H5D200</accession>
<evidence type="ECO:0000256" key="1">
    <source>
        <dbReference type="SAM" id="MobiDB-lite"/>
    </source>
</evidence>
<organism evidence="2 3">
    <name type="scientific">Leucocoprinus leucothites</name>
    <dbReference type="NCBI Taxonomy" id="201217"/>
    <lineage>
        <taxon>Eukaryota</taxon>
        <taxon>Fungi</taxon>
        <taxon>Dikarya</taxon>
        <taxon>Basidiomycota</taxon>
        <taxon>Agaricomycotina</taxon>
        <taxon>Agaricomycetes</taxon>
        <taxon>Agaricomycetidae</taxon>
        <taxon>Agaricales</taxon>
        <taxon>Agaricineae</taxon>
        <taxon>Agaricaceae</taxon>
        <taxon>Leucocoprinus</taxon>
    </lineage>
</organism>
<dbReference type="Proteomes" id="UP000559027">
    <property type="component" value="Unassembled WGS sequence"/>
</dbReference>
<comment type="caution">
    <text evidence="2">The sequence shown here is derived from an EMBL/GenBank/DDBJ whole genome shotgun (WGS) entry which is preliminary data.</text>
</comment>
<reference evidence="2 3" key="1">
    <citation type="journal article" date="2020" name="ISME J.">
        <title>Uncovering the hidden diversity of litter-decomposition mechanisms in mushroom-forming fungi.</title>
        <authorList>
            <person name="Floudas D."/>
            <person name="Bentzer J."/>
            <person name="Ahren D."/>
            <person name="Johansson T."/>
            <person name="Persson P."/>
            <person name="Tunlid A."/>
        </authorList>
    </citation>
    <scope>NUCLEOTIDE SEQUENCE [LARGE SCALE GENOMIC DNA]</scope>
    <source>
        <strain evidence="2 3">CBS 146.42</strain>
    </source>
</reference>
<name>A0A8H5D200_9AGAR</name>
<evidence type="ECO:0000313" key="2">
    <source>
        <dbReference type="EMBL" id="KAF5351738.1"/>
    </source>
</evidence>
<sequence length="435" mass="48029">MADTTVTAVPVLSFPAILRNPGLKDRYAHLYGGPSVNQEKTVSGQIPVKKLRRDQNEGKRWVRRKDNAHFVGNPHVVAATKKDYNLPAPSNKSTFPEPLPPYLPRTSKVPVATLPTRDPVSANAGRFSLSMKGMRKELRRAGGRAEALVRIVEAEMMLWLQGGVMLRPDESNAAELANSQVKSGKGRVIESTGIIEISRSPLQLVWSISDDAFARYVIHCCARYHEVVSFSKGDSDNRLTYLLRPNVQKPDYGAVTSLETPPATDADYSSQLETTDVDSDFVSDRDLIDSDAEDSANNPRVPVTNPSSNLDSIQETSLPASPQLPPTQVTPREDDEWSVLSGDADAYGDESSSEAGQDLLDSVASLRQSPLGRLSHHQQPLHLSGRRWTRSSSSPSRSPARMRRLASARKKRQVANMRGAQRGDSYRSFYDYLFT</sequence>
<evidence type="ECO:0000313" key="3">
    <source>
        <dbReference type="Proteomes" id="UP000559027"/>
    </source>
</evidence>
<dbReference type="OrthoDB" id="10256743at2759"/>
<keyword evidence="3" id="KW-1185">Reference proteome</keyword>